<sequence>MRKQGEVGKQFEGILNIVIRAPFHGPFVTSVLPMIHWDTPQGYKALSESSEPRPKTTFARTNEGIPHLALKIGGSPLSREAAPQKNTLWLFEDPEIHKLYSRAVRKKVKRTIKGGRRNINLKNHKLIYSYRETTRNDSLSEKVQ</sequence>
<evidence type="ECO:0000313" key="1">
    <source>
        <dbReference type="EMBL" id="GFU46317.1"/>
    </source>
</evidence>
<reference evidence="1" key="1">
    <citation type="submission" date="2020-08" db="EMBL/GenBank/DDBJ databases">
        <title>Multicomponent nature underlies the extraordinary mechanical properties of spider dragline silk.</title>
        <authorList>
            <person name="Kono N."/>
            <person name="Nakamura H."/>
            <person name="Mori M."/>
            <person name="Yoshida Y."/>
            <person name="Ohtoshi R."/>
            <person name="Malay A.D."/>
            <person name="Moran D.A.P."/>
            <person name="Tomita M."/>
            <person name="Numata K."/>
            <person name="Arakawa K."/>
        </authorList>
    </citation>
    <scope>NUCLEOTIDE SEQUENCE</scope>
</reference>
<comment type="caution">
    <text evidence="1">The sequence shown here is derived from an EMBL/GenBank/DDBJ whole genome shotgun (WGS) entry which is preliminary data.</text>
</comment>
<proteinExistence type="predicted"/>
<dbReference type="EMBL" id="BMAW01086162">
    <property type="protein sequence ID" value="GFU46317.1"/>
    <property type="molecule type" value="Genomic_DNA"/>
</dbReference>
<dbReference type="Proteomes" id="UP000887013">
    <property type="component" value="Unassembled WGS sequence"/>
</dbReference>
<accession>A0A8X6QYS1</accession>
<protein>
    <submittedName>
        <fullName evidence="1">Uncharacterized protein</fullName>
    </submittedName>
</protein>
<evidence type="ECO:0000313" key="2">
    <source>
        <dbReference type="Proteomes" id="UP000887013"/>
    </source>
</evidence>
<dbReference type="AlphaFoldDB" id="A0A8X6QYS1"/>
<keyword evidence="2" id="KW-1185">Reference proteome</keyword>
<gene>
    <name evidence="1" type="ORF">NPIL_207441</name>
</gene>
<name>A0A8X6QYS1_NEPPI</name>
<organism evidence="1 2">
    <name type="scientific">Nephila pilipes</name>
    <name type="common">Giant wood spider</name>
    <name type="synonym">Nephila maculata</name>
    <dbReference type="NCBI Taxonomy" id="299642"/>
    <lineage>
        <taxon>Eukaryota</taxon>
        <taxon>Metazoa</taxon>
        <taxon>Ecdysozoa</taxon>
        <taxon>Arthropoda</taxon>
        <taxon>Chelicerata</taxon>
        <taxon>Arachnida</taxon>
        <taxon>Araneae</taxon>
        <taxon>Araneomorphae</taxon>
        <taxon>Entelegynae</taxon>
        <taxon>Araneoidea</taxon>
        <taxon>Nephilidae</taxon>
        <taxon>Nephila</taxon>
    </lineage>
</organism>